<dbReference type="GO" id="GO:0016226">
    <property type="term" value="P:iron-sulfur cluster assembly"/>
    <property type="evidence" value="ECO:0007669"/>
    <property type="project" value="InterPro"/>
</dbReference>
<dbReference type="Pfam" id="PF01458">
    <property type="entry name" value="SUFBD_core"/>
    <property type="match status" value="1"/>
</dbReference>
<evidence type="ECO:0000313" key="2">
    <source>
        <dbReference type="EMBL" id="PJA89926.1"/>
    </source>
</evidence>
<feature type="domain" description="SUF system FeS cluster assembly SufBD core" evidence="1">
    <location>
        <begin position="46"/>
        <end position="207"/>
    </location>
</feature>
<dbReference type="PANTHER" id="PTHR43575">
    <property type="entry name" value="PROTEIN ABCI7, CHLOROPLASTIC"/>
    <property type="match status" value="1"/>
</dbReference>
<dbReference type="EMBL" id="PFVJ01000037">
    <property type="protein sequence ID" value="PJA89926.1"/>
    <property type="molecule type" value="Genomic_DNA"/>
</dbReference>
<dbReference type="InterPro" id="IPR000825">
    <property type="entry name" value="SUF_FeS_clus_asmbl_SufBD_core"/>
</dbReference>
<dbReference type="SUPFAM" id="SSF101960">
    <property type="entry name" value="Stabilizer of iron transporter SufD"/>
    <property type="match status" value="1"/>
</dbReference>
<dbReference type="InterPro" id="IPR037284">
    <property type="entry name" value="SUF_FeS_clus_asmbl_SufBD_sf"/>
</dbReference>
<sequence>MNKTLKIKSNKEVTIDISKIRNLNIVVEECIKAVCILNFDADFDLNTKVVIKAGAELKIYNVFTGNSGRESLDLGLIGEGAVGEVYSVGSLKNNDNLELIHNALHIADKTTSNIYSSFVVNDNSELNLNEEVFVQVGANSCIGNQKAEILILSENAKVQAVPNLKIENENVKCSHSVSITKFNEEKKFYLNTKGLNIKQVEEILVFGHLSKAITSLSEKIQKNIFEKL</sequence>
<accession>A0A2M7Z6Z8</accession>
<dbReference type="InterPro" id="IPR055346">
    <property type="entry name" value="Fe-S_cluster_assembly_SufBD"/>
</dbReference>
<proteinExistence type="predicted"/>
<dbReference type="AlphaFoldDB" id="A0A2M7Z6Z8"/>
<name>A0A2M7Z6Z8_9BACT</name>
<evidence type="ECO:0000259" key="1">
    <source>
        <dbReference type="Pfam" id="PF01458"/>
    </source>
</evidence>
<dbReference type="PANTHER" id="PTHR43575:SF1">
    <property type="entry name" value="PROTEIN ABCI7, CHLOROPLASTIC"/>
    <property type="match status" value="1"/>
</dbReference>
<dbReference type="Proteomes" id="UP000230843">
    <property type="component" value="Unassembled WGS sequence"/>
</dbReference>
<comment type="caution">
    <text evidence="2">The sequence shown here is derived from an EMBL/GenBank/DDBJ whole genome shotgun (WGS) entry which is preliminary data.</text>
</comment>
<reference evidence="3" key="1">
    <citation type="submission" date="2017-09" db="EMBL/GenBank/DDBJ databases">
        <title>Depth-based differentiation of microbial function through sediment-hosted aquifers and enrichment of novel symbionts in the deep terrestrial subsurface.</title>
        <authorList>
            <person name="Probst A.J."/>
            <person name="Ladd B."/>
            <person name="Jarett J.K."/>
            <person name="Geller-Mcgrath D.E."/>
            <person name="Sieber C.M.K."/>
            <person name="Emerson J.B."/>
            <person name="Anantharaman K."/>
            <person name="Thomas B.C."/>
            <person name="Malmstrom R."/>
            <person name="Stieglmeier M."/>
            <person name="Klingl A."/>
            <person name="Woyke T."/>
            <person name="Ryan C.M."/>
            <person name="Banfield J.F."/>
        </authorList>
    </citation>
    <scope>NUCLEOTIDE SEQUENCE [LARGE SCALE GENOMIC DNA]</scope>
</reference>
<evidence type="ECO:0000313" key="3">
    <source>
        <dbReference type="Proteomes" id="UP000230843"/>
    </source>
</evidence>
<protein>
    <recommendedName>
        <fullName evidence="1">SUF system FeS cluster assembly SufBD core domain-containing protein</fullName>
    </recommendedName>
</protein>
<organism evidence="2 3">
    <name type="scientific">Candidatus Magasanikbacteria bacterium CG_4_9_14_3_um_filter_32_9</name>
    <dbReference type="NCBI Taxonomy" id="1974644"/>
    <lineage>
        <taxon>Bacteria</taxon>
        <taxon>Candidatus Magasanikiibacteriota</taxon>
    </lineage>
</organism>
<gene>
    <name evidence="2" type="ORF">CO137_01725</name>
</gene>